<reference evidence="3" key="1">
    <citation type="submission" date="2016-10" db="EMBL/GenBank/DDBJ databases">
        <authorList>
            <person name="Varghese N."/>
        </authorList>
    </citation>
    <scope>NUCLEOTIDE SEQUENCE [LARGE SCALE GENOMIC DNA]</scope>
    <source>
        <strain evidence="3">Nsp8</strain>
    </source>
</reference>
<dbReference type="OrthoDB" id="8545738at2"/>
<name>A0A1I4Z4M1_9PROT</name>
<keyword evidence="3" id="KW-1185">Reference proteome</keyword>
<feature type="compositionally biased region" description="Basic and acidic residues" evidence="1">
    <location>
        <begin position="40"/>
        <end position="77"/>
    </location>
</feature>
<dbReference type="AlphaFoldDB" id="A0A1I4Z4M1"/>
<dbReference type="RefSeq" id="WP_083396629.1">
    <property type="nucleotide sequence ID" value="NZ_FOVJ01000001.1"/>
</dbReference>
<evidence type="ECO:0000256" key="1">
    <source>
        <dbReference type="SAM" id="MobiDB-lite"/>
    </source>
</evidence>
<feature type="region of interest" description="Disordered" evidence="1">
    <location>
        <begin position="1"/>
        <end position="77"/>
    </location>
</feature>
<evidence type="ECO:0000313" key="3">
    <source>
        <dbReference type="Proteomes" id="UP000183107"/>
    </source>
</evidence>
<proteinExistence type="predicted"/>
<organism evidence="2 3">
    <name type="scientific">Nitrosospira briensis</name>
    <dbReference type="NCBI Taxonomy" id="35799"/>
    <lineage>
        <taxon>Bacteria</taxon>
        <taxon>Pseudomonadati</taxon>
        <taxon>Pseudomonadota</taxon>
        <taxon>Betaproteobacteria</taxon>
        <taxon>Nitrosomonadales</taxon>
        <taxon>Nitrosomonadaceae</taxon>
        <taxon>Nitrosospira</taxon>
    </lineage>
</organism>
<accession>A0A1I4Z4M1</accession>
<dbReference type="Proteomes" id="UP000183107">
    <property type="component" value="Unassembled WGS sequence"/>
</dbReference>
<evidence type="ECO:0000313" key="2">
    <source>
        <dbReference type="EMBL" id="SFN45221.1"/>
    </source>
</evidence>
<dbReference type="EMBL" id="FOVJ01000001">
    <property type="protein sequence ID" value="SFN45221.1"/>
    <property type="molecule type" value="Genomic_DNA"/>
</dbReference>
<gene>
    <name evidence="2" type="ORF">SAMN05216386_1027</name>
</gene>
<protein>
    <submittedName>
        <fullName evidence="2">Uncharacterized protein</fullName>
    </submittedName>
</protein>
<sequence length="265" mass="29417">MRKKGTARTYGSDGYKGEHLVETSPIRAPCRAQEKVSTSLEKRSIADRKQDKPTAKSGEEEYPRKTVQCEDGKTGEERGRKYARLMTSPELAAYRVINGVEQNSGIDKHLDVPTLMKTLRDQAKAVNRGDLSEAEAMLMNQATALQSLFARLTEKAFLATQLPHFEGFMRMALRAQNQCRATLETLSTIKNPPIVYAKQANVTTGPQQINNGVGSTSHTREIENGQIQLSVEDNELRTDTGIPALTGRVNQKVETMGKIHRTENS</sequence>